<keyword evidence="8" id="KW-0732">Signal</keyword>
<feature type="chain" id="PRO_5003777516" evidence="8">
    <location>
        <begin position="20"/>
        <end position="451"/>
    </location>
</feature>
<dbReference type="PANTHER" id="PTHR31356:SF36">
    <property type="entry name" value="L-ASCORBATE PEROXIDASE 3"/>
    <property type="match status" value="1"/>
</dbReference>
<reference evidence="10" key="1">
    <citation type="journal article" date="2012" name="Mol. Biol. Evol.">
        <title>Intragenomic Spread of Plastid-Targeting Presequences in the Coccolithophore Emiliania huxleyi.</title>
        <authorList>
            <person name="Burki F."/>
            <person name="Hirakawa Y."/>
            <person name="Keeling P.J."/>
        </authorList>
    </citation>
    <scope>NUCLEOTIDE SEQUENCE</scope>
</reference>
<evidence type="ECO:0000313" key="10">
    <source>
        <dbReference type="EMBL" id="AFE02912.1"/>
    </source>
</evidence>
<dbReference type="PROSITE" id="PS00436">
    <property type="entry name" value="PEROXIDASE_2"/>
    <property type="match status" value="1"/>
</dbReference>
<keyword evidence="2" id="KW-0349">Heme</keyword>
<dbReference type="InterPro" id="IPR002207">
    <property type="entry name" value="Peroxidase_I"/>
</dbReference>
<dbReference type="SUPFAM" id="SSF48113">
    <property type="entry name" value="Heme-dependent peroxidases"/>
    <property type="match status" value="1"/>
</dbReference>
<keyword evidence="3" id="KW-0479">Metal-binding</keyword>
<evidence type="ECO:0000256" key="2">
    <source>
        <dbReference type="ARBA" id="ARBA00022617"/>
    </source>
</evidence>
<proteinExistence type="evidence at transcript level"/>
<keyword evidence="5" id="KW-0408">Iron</keyword>
<dbReference type="EMBL" id="JQ088186">
    <property type="protein sequence ID" value="AFE02912.1"/>
    <property type="molecule type" value="mRNA"/>
</dbReference>
<evidence type="ECO:0000259" key="9">
    <source>
        <dbReference type="PROSITE" id="PS50873"/>
    </source>
</evidence>
<organism evidence="10">
    <name type="scientific">Emiliania huxleyi</name>
    <name type="common">Coccolithophore</name>
    <name type="synonym">Pontosphaera huxleyi</name>
    <dbReference type="NCBI Taxonomy" id="2903"/>
    <lineage>
        <taxon>Eukaryota</taxon>
        <taxon>Haptista</taxon>
        <taxon>Haptophyta</taxon>
        <taxon>Prymnesiophyceae</taxon>
        <taxon>Isochrysidales</taxon>
        <taxon>Noelaerhabdaceae</taxon>
        <taxon>Emiliania</taxon>
    </lineage>
</organism>
<dbReference type="Gene3D" id="1.10.420.10">
    <property type="entry name" value="Peroxidase, domain 2"/>
    <property type="match status" value="1"/>
</dbReference>
<evidence type="ECO:0000256" key="4">
    <source>
        <dbReference type="ARBA" id="ARBA00023002"/>
    </source>
</evidence>
<dbReference type="InterPro" id="IPR002016">
    <property type="entry name" value="Haem_peroxidase"/>
</dbReference>
<dbReference type="GO" id="GO:0046872">
    <property type="term" value="F:metal ion binding"/>
    <property type="evidence" value="ECO:0007669"/>
    <property type="project" value="UniProtKB-KW"/>
</dbReference>
<dbReference type="PRINTS" id="PR00459">
    <property type="entry name" value="ASPEROXIDASE"/>
</dbReference>
<keyword evidence="4" id="KW-0560">Oxidoreductase</keyword>
<accession>J3S3U3</accession>
<feature type="domain" description="Plant heme peroxidase family profile" evidence="9">
    <location>
        <begin position="206"/>
        <end position="451"/>
    </location>
</feature>
<dbReference type="InterPro" id="IPR019794">
    <property type="entry name" value="Peroxidases_AS"/>
</dbReference>
<dbReference type="PRINTS" id="PR00458">
    <property type="entry name" value="PEROXIDASE"/>
</dbReference>
<dbReference type="InterPro" id="IPR010255">
    <property type="entry name" value="Haem_peroxidase_sf"/>
</dbReference>
<dbReference type="GO" id="GO:0034599">
    <property type="term" value="P:cellular response to oxidative stress"/>
    <property type="evidence" value="ECO:0007669"/>
    <property type="project" value="InterPro"/>
</dbReference>
<dbReference type="GO" id="GO:0042744">
    <property type="term" value="P:hydrogen peroxide catabolic process"/>
    <property type="evidence" value="ECO:0007669"/>
    <property type="project" value="TreeGrafter"/>
</dbReference>
<evidence type="ECO:0000256" key="6">
    <source>
        <dbReference type="RuleBase" id="RU004241"/>
    </source>
</evidence>
<dbReference type="AlphaFoldDB" id="J3S3U3"/>
<dbReference type="GO" id="GO:0004601">
    <property type="term" value="F:peroxidase activity"/>
    <property type="evidence" value="ECO:0007669"/>
    <property type="project" value="UniProtKB-KW"/>
</dbReference>
<evidence type="ECO:0000256" key="3">
    <source>
        <dbReference type="ARBA" id="ARBA00022723"/>
    </source>
</evidence>
<evidence type="ECO:0000256" key="5">
    <source>
        <dbReference type="ARBA" id="ARBA00023004"/>
    </source>
</evidence>
<evidence type="ECO:0000256" key="7">
    <source>
        <dbReference type="SAM" id="MobiDB-lite"/>
    </source>
</evidence>
<name>J3S3U3_EMIHU</name>
<feature type="region of interest" description="Disordered" evidence="7">
    <location>
        <begin position="36"/>
        <end position="65"/>
    </location>
</feature>
<protein>
    <submittedName>
        <fullName evidence="10">Plastid cytochrome c peroxidase</fullName>
    </submittedName>
</protein>
<evidence type="ECO:0000256" key="8">
    <source>
        <dbReference type="SAM" id="SignalP"/>
    </source>
</evidence>
<sequence>MMLLLLTVTGFSSLRLSSSTPVTHVARYAASPRSVTMQHGGKGFGGGEATRDPPPTVYDPSDPKGKQQAIHKAESFAEYLAKRGGFSDSHKSGVCEPRSAAVSKVAPATAPASGSPYAELADAYFADIRRELALLMDNPSWDDGSLAPVLIRLAWHSSGTYDKASGTGGSNGAGMRFDAEASDCENAGLHTARAFLEPVKRKFPGISYSDLWVLAAYVGIEHTGGPSIAFRPGRVDWEGEHELLAGGWCNPMPRGGHGRLPGAEKYVAYDSADAAGRPSGWQKLCGHIRDEVFYRMGFGDREIVALLCGGHVYGRCHRGSSGYAGAWVEHPTRFSNEYATDMLEDEWRLVGHEDTWLDDMGAAELRPAAGNRQYVNKCPLGTGGDDANQMMLLSDMALAWDPDFRVHLEAFAADEAMLAREFGAAFKKLTELGCEGVLQPEVAAGGLAAAR</sequence>
<dbReference type="PANTHER" id="PTHR31356">
    <property type="entry name" value="THYLAKOID LUMENAL 29 KDA PROTEIN, CHLOROPLASTIC-RELATED"/>
    <property type="match status" value="1"/>
</dbReference>
<dbReference type="InterPro" id="IPR044831">
    <property type="entry name" value="Ccp1-like"/>
</dbReference>
<dbReference type="Gene3D" id="1.10.520.10">
    <property type="match status" value="1"/>
</dbReference>
<comment type="similarity">
    <text evidence="6">Belongs to the peroxidase family.</text>
</comment>
<dbReference type="Pfam" id="PF00141">
    <property type="entry name" value="peroxidase"/>
    <property type="match status" value="1"/>
</dbReference>
<feature type="signal peptide" evidence="8">
    <location>
        <begin position="1"/>
        <end position="19"/>
    </location>
</feature>
<evidence type="ECO:0000256" key="1">
    <source>
        <dbReference type="ARBA" id="ARBA00022559"/>
    </source>
</evidence>
<dbReference type="GO" id="GO:0020037">
    <property type="term" value="F:heme binding"/>
    <property type="evidence" value="ECO:0007669"/>
    <property type="project" value="InterPro"/>
</dbReference>
<keyword evidence="1 10" id="KW-0575">Peroxidase</keyword>
<dbReference type="PROSITE" id="PS50873">
    <property type="entry name" value="PEROXIDASE_4"/>
    <property type="match status" value="1"/>
</dbReference>
<dbReference type="GO" id="GO:0000302">
    <property type="term" value="P:response to reactive oxygen species"/>
    <property type="evidence" value="ECO:0007669"/>
    <property type="project" value="TreeGrafter"/>
</dbReference>